<feature type="binding site" evidence="6">
    <location>
        <position position="66"/>
    </location>
    <ligand>
        <name>a divalent metal cation</name>
        <dbReference type="ChEBI" id="CHEBI:60240"/>
        <label>1</label>
    </ligand>
</feature>
<dbReference type="OrthoDB" id="9792792at2"/>
<gene>
    <name evidence="7" type="ORF">FRY97_16210</name>
</gene>
<reference evidence="7 8" key="1">
    <citation type="submission" date="2019-08" db="EMBL/GenBank/DDBJ databases">
        <title>Genome of Phaeodactylibacter luteus.</title>
        <authorList>
            <person name="Bowman J.P."/>
        </authorList>
    </citation>
    <scope>NUCLEOTIDE SEQUENCE [LARGE SCALE GENOMIC DNA]</scope>
    <source>
        <strain evidence="7 8">KCTC 42180</strain>
    </source>
</reference>
<dbReference type="EMBL" id="VOOR01000039">
    <property type="protein sequence ID" value="TXB62025.1"/>
    <property type="molecule type" value="Genomic_DNA"/>
</dbReference>
<dbReference type="PANTHER" id="PTHR13799">
    <property type="entry name" value="NGG1 INTERACTING FACTOR 3"/>
    <property type="match status" value="1"/>
</dbReference>
<dbReference type="GO" id="GO:0005737">
    <property type="term" value="C:cytoplasm"/>
    <property type="evidence" value="ECO:0007669"/>
    <property type="project" value="TreeGrafter"/>
</dbReference>
<keyword evidence="8" id="KW-1185">Reference proteome</keyword>
<evidence type="ECO:0000256" key="6">
    <source>
        <dbReference type="PIRSR" id="PIRSR602678-1"/>
    </source>
</evidence>
<dbReference type="InterPro" id="IPR017221">
    <property type="entry name" value="DUF34/NIF3_bac"/>
</dbReference>
<keyword evidence="4 5" id="KW-0479">Metal-binding</keyword>
<comment type="similarity">
    <text evidence="1 5">Belongs to the GTP cyclohydrolase I type 2/NIF3 family.</text>
</comment>
<dbReference type="FunFam" id="3.40.1390.30:FF:000001">
    <property type="entry name" value="GTP cyclohydrolase 1 type 2"/>
    <property type="match status" value="1"/>
</dbReference>
<dbReference type="SUPFAM" id="SSF102705">
    <property type="entry name" value="NIF3 (NGG1p interacting factor 3)-like"/>
    <property type="match status" value="1"/>
</dbReference>
<feature type="binding site" evidence="6">
    <location>
        <position position="65"/>
    </location>
    <ligand>
        <name>a divalent metal cation</name>
        <dbReference type="ChEBI" id="CHEBI:60240"/>
        <label>1</label>
    </ligand>
</feature>
<evidence type="ECO:0000256" key="4">
    <source>
        <dbReference type="ARBA" id="ARBA00022723"/>
    </source>
</evidence>
<evidence type="ECO:0000313" key="7">
    <source>
        <dbReference type="EMBL" id="TXB62025.1"/>
    </source>
</evidence>
<dbReference type="Proteomes" id="UP000321580">
    <property type="component" value="Unassembled WGS sequence"/>
</dbReference>
<dbReference type="Gene3D" id="3.40.1390.30">
    <property type="entry name" value="NIF3 (NGG1p interacting factor 3)-like"/>
    <property type="match status" value="2"/>
</dbReference>
<dbReference type="RefSeq" id="WP_147168609.1">
    <property type="nucleotide sequence ID" value="NZ_VOOR01000039.1"/>
</dbReference>
<evidence type="ECO:0000256" key="1">
    <source>
        <dbReference type="ARBA" id="ARBA00006964"/>
    </source>
</evidence>
<dbReference type="NCBIfam" id="TIGR00486">
    <property type="entry name" value="YbgI_SA1388"/>
    <property type="match status" value="1"/>
</dbReference>
<evidence type="ECO:0000313" key="8">
    <source>
        <dbReference type="Proteomes" id="UP000321580"/>
    </source>
</evidence>
<dbReference type="InterPro" id="IPR002678">
    <property type="entry name" value="DUF34/NIF3"/>
</dbReference>
<protein>
    <recommendedName>
        <fullName evidence="3 5">GTP cyclohydrolase 1 type 2 homolog</fullName>
    </recommendedName>
</protein>
<accession>A0A5C6RJB5</accession>
<comment type="subunit">
    <text evidence="2">Homohexamer.</text>
</comment>
<dbReference type="AlphaFoldDB" id="A0A5C6RJB5"/>
<dbReference type="InterPro" id="IPR036069">
    <property type="entry name" value="DUF34/NIF3_sf"/>
</dbReference>
<comment type="caution">
    <text evidence="7">The sequence shown here is derived from an EMBL/GenBank/DDBJ whole genome shotgun (WGS) entry which is preliminary data.</text>
</comment>
<name>A0A5C6RJB5_9BACT</name>
<feature type="binding site" evidence="6">
    <location>
        <position position="300"/>
    </location>
    <ligand>
        <name>a divalent metal cation</name>
        <dbReference type="ChEBI" id="CHEBI:60240"/>
        <label>1</label>
    </ligand>
</feature>
<evidence type="ECO:0000256" key="5">
    <source>
        <dbReference type="PIRNR" id="PIRNR037489"/>
    </source>
</evidence>
<dbReference type="Pfam" id="PF01784">
    <property type="entry name" value="DUF34_NIF3"/>
    <property type="match status" value="1"/>
</dbReference>
<dbReference type="PANTHER" id="PTHR13799:SF14">
    <property type="entry name" value="GTP CYCLOHYDROLASE 1 TYPE 2 HOMOLOG"/>
    <property type="match status" value="1"/>
</dbReference>
<organism evidence="7 8">
    <name type="scientific">Phaeodactylibacter luteus</name>
    <dbReference type="NCBI Taxonomy" id="1564516"/>
    <lineage>
        <taxon>Bacteria</taxon>
        <taxon>Pseudomonadati</taxon>
        <taxon>Bacteroidota</taxon>
        <taxon>Saprospiria</taxon>
        <taxon>Saprospirales</taxon>
        <taxon>Haliscomenobacteraceae</taxon>
        <taxon>Phaeodactylibacter</taxon>
    </lineage>
</organism>
<feature type="binding site" evidence="6">
    <location>
        <position position="104"/>
    </location>
    <ligand>
        <name>a divalent metal cation</name>
        <dbReference type="ChEBI" id="CHEBI:60240"/>
        <label>1</label>
    </ligand>
</feature>
<proteinExistence type="inferred from homology"/>
<evidence type="ECO:0000256" key="3">
    <source>
        <dbReference type="ARBA" id="ARBA00022112"/>
    </source>
</evidence>
<feature type="binding site" evidence="6">
    <location>
        <position position="304"/>
    </location>
    <ligand>
        <name>a divalent metal cation</name>
        <dbReference type="ChEBI" id="CHEBI:60240"/>
        <label>1</label>
    </ligand>
</feature>
<dbReference type="PIRSF" id="PIRSF037489">
    <property type="entry name" value="UCP037489_NIF3_YqfO"/>
    <property type="match status" value="1"/>
</dbReference>
<evidence type="ECO:0000256" key="2">
    <source>
        <dbReference type="ARBA" id="ARBA00011643"/>
    </source>
</evidence>
<dbReference type="GO" id="GO:0046872">
    <property type="term" value="F:metal ion binding"/>
    <property type="evidence" value="ECO:0007669"/>
    <property type="project" value="UniProtKB-UniRule"/>
</dbReference>
<sequence>MTRIHDVMQYLEAVAPPVYQADYDNSGLLVGDAGQEVQQVLCCLDCTEAVVEEAAAKGCNLIVAHHPIVFRGLKRFTGKHYVERVVMEAIRKDIAIYAIHTNLDSVYYEGVNSEIARRIGLEDTRILGPSGRMKQLSVQVAAGEGQALAGELEKAGAGPFGKEQIACAITPVHGGERVEAVFPEGRQSALMQALKGLPVQVAVLEGKSPMAGYGMIGRLSEPEDELAFLKSLKLKMGVEMIRHTPLLGRKISTVAFCGGAGGFLLGAAQAQQADVFITADYKYHEFFDADGRLVIADIGHFESEQYTIPLLQKLISQKFSKFAVYATTVKTNPVRYL</sequence>